<protein>
    <recommendedName>
        <fullName evidence="1">Endonuclease/exonuclease/phosphatase domain-containing protein</fullName>
    </recommendedName>
</protein>
<dbReference type="AlphaFoldDB" id="A0AAD8HI58"/>
<evidence type="ECO:0000259" key="1">
    <source>
        <dbReference type="Pfam" id="PF03372"/>
    </source>
</evidence>
<dbReference type="EMBL" id="JAUIZM010000009">
    <property type="protein sequence ID" value="KAK1366627.1"/>
    <property type="molecule type" value="Genomic_DNA"/>
</dbReference>
<sequence>MNVLAWNCQGLGSPGKIQFLQEVTRCEKPAFVFLCETVSSYENIEKLCGKLKFDGFIAVDPQRKSGGIALFWKIAGAVNIMSLSTSHIDVTISRPGSSDWRLTGIYGEPARSQRFKTWELLKNLSRDANLPWCLVGDFNNVISQAEKRGGPSYPDHLIEGFKDCLHEANLQDLEIIGHQFTWERGRTTDHWTEIKLDRVLANPQWLSIFDMAKVYNLEISPSDHTPLLLCPEMQTREIE</sequence>
<evidence type="ECO:0000313" key="3">
    <source>
        <dbReference type="Proteomes" id="UP001237642"/>
    </source>
</evidence>
<accession>A0AAD8HI58</accession>
<reference evidence="2" key="1">
    <citation type="submission" date="2023-02" db="EMBL/GenBank/DDBJ databases">
        <title>Genome of toxic invasive species Heracleum sosnowskyi carries increased number of genes despite the absence of recent whole-genome duplications.</title>
        <authorList>
            <person name="Schelkunov M."/>
            <person name="Shtratnikova V."/>
            <person name="Makarenko M."/>
            <person name="Klepikova A."/>
            <person name="Omelchenko D."/>
            <person name="Novikova G."/>
            <person name="Obukhova E."/>
            <person name="Bogdanov V."/>
            <person name="Penin A."/>
            <person name="Logacheva M."/>
        </authorList>
    </citation>
    <scope>NUCLEOTIDE SEQUENCE</scope>
    <source>
        <strain evidence="2">Hsosn_3</strain>
        <tissue evidence="2">Leaf</tissue>
    </source>
</reference>
<reference evidence="2" key="2">
    <citation type="submission" date="2023-05" db="EMBL/GenBank/DDBJ databases">
        <authorList>
            <person name="Schelkunov M.I."/>
        </authorList>
    </citation>
    <scope>NUCLEOTIDE SEQUENCE</scope>
    <source>
        <strain evidence="2">Hsosn_3</strain>
        <tissue evidence="2">Leaf</tissue>
    </source>
</reference>
<dbReference type="InterPro" id="IPR005135">
    <property type="entry name" value="Endo/exonuclease/phosphatase"/>
</dbReference>
<feature type="domain" description="Endonuclease/exonuclease/phosphatase" evidence="1">
    <location>
        <begin position="5"/>
        <end position="224"/>
    </location>
</feature>
<dbReference type="Gene3D" id="3.60.10.10">
    <property type="entry name" value="Endonuclease/exonuclease/phosphatase"/>
    <property type="match status" value="1"/>
</dbReference>
<keyword evidence="3" id="KW-1185">Reference proteome</keyword>
<dbReference type="Pfam" id="PF03372">
    <property type="entry name" value="Exo_endo_phos"/>
    <property type="match status" value="1"/>
</dbReference>
<gene>
    <name evidence="2" type="ORF">POM88_042188</name>
</gene>
<name>A0AAD8HI58_9APIA</name>
<evidence type="ECO:0000313" key="2">
    <source>
        <dbReference type="EMBL" id="KAK1366627.1"/>
    </source>
</evidence>
<dbReference type="InterPro" id="IPR036691">
    <property type="entry name" value="Endo/exonu/phosph_ase_sf"/>
</dbReference>
<dbReference type="GO" id="GO:0003824">
    <property type="term" value="F:catalytic activity"/>
    <property type="evidence" value="ECO:0007669"/>
    <property type="project" value="InterPro"/>
</dbReference>
<dbReference type="SUPFAM" id="SSF56219">
    <property type="entry name" value="DNase I-like"/>
    <property type="match status" value="1"/>
</dbReference>
<dbReference type="PANTHER" id="PTHR35218">
    <property type="entry name" value="RNASE H DOMAIN-CONTAINING PROTEIN"/>
    <property type="match status" value="1"/>
</dbReference>
<dbReference type="PANTHER" id="PTHR35218:SF9">
    <property type="entry name" value="ENDONUCLEASE_EXONUCLEASE_PHOSPHATASE DOMAIN-CONTAINING PROTEIN"/>
    <property type="match status" value="1"/>
</dbReference>
<comment type="caution">
    <text evidence="2">The sequence shown here is derived from an EMBL/GenBank/DDBJ whole genome shotgun (WGS) entry which is preliminary data.</text>
</comment>
<organism evidence="2 3">
    <name type="scientific">Heracleum sosnowskyi</name>
    <dbReference type="NCBI Taxonomy" id="360622"/>
    <lineage>
        <taxon>Eukaryota</taxon>
        <taxon>Viridiplantae</taxon>
        <taxon>Streptophyta</taxon>
        <taxon>Embryophyta</taxon>
        <taxon>Tracheophyta</taxon>
        <taxon>Spermatophyta</taxon>
        <taxon>Magnoliopsida</taxon>
        <taxon>eudicotyledons</taxon>
        <taxon>Gunneridae</taxon>
        <taxon>Pentapetalae</taxon>
        <taxon>asterids</taxon>
        <taxon>campanulids</taxon>
        <taxon>Apiales</taxon>
        <taxon>Apiaceae</taxon>
        <taxon>Apioideae</taxon>
        <taxon>apioid superclade</taxon>
        <taxon>Tordylieae</taxon>
        <taxon>Tordyliinae</taxon>
        <taxon>Heracleum</taxon>
    </lineage>
</organism>
<proteinExistence type="predicted"/>
<dbReference type="Proteomes" id="UP001237642">
    <property type="component" value="Unassembled WGS sequence"/>
</dbReference>